<accession>A0A5M8NW08</accession>
<evidence type="ECO:0000256" key="2">
    <source>
        <dbReference type="ARBA" id="ARBA00008558"/>
    </source>
</evidence>
<dbReference type="Gene3D" id="1.50.10.10">
    <property type="match status" value="1"/>
</dbReference>
<comment type="catalytic activity">
    <reaction evidence="1 4">
        <text>D-cellobiose = beta-D-glucosyl-(1-&gt;4)-D-mannopyranose</text>
        <dbReference type="Rhea" id="RHEA:23384"/>
        <dbReference type="ChEBI" id="CHEBI:17057"/>
        <dbReference type="ChEBI" id="CHEBI:47931"/>
        <dbReference type="EC" id="5.1.3.11"/>
    </reaction>
</comment>
<dbReference type="AlphaFoldDB" id="A0A5M8NW08"/>
<gene>
    <name evidence="5" type="ORF">EZS26_002993</name>
    <name evidence="6" type="ORF">EZS26_002998</name>
</gene>
<dbReference type="GO" id="GO:0047736">
    <property type="term" value="F:cellobiose epimerase activity"/>
    <property type="evidence" value="ECO:0007669"/>
    <property type="project" value="UniProtKB-UniRule"/>
</dbReference>
<dbReference type="EMBL" id="SNRX01000043">
    <property type="protein sequence ID" value="KAA6300855.1"/>
    <property type="molecule type" value="Genomic_DNA"/>
</dbReference>
<dbReference type="EC" id="5.1.3.11" evidence="4"/>
<dbReference type="Pfam" id="PF07221">
    <property type="entry name" value="GlcNAc_2-epim"/>
    <property type="match status" value="1"/>
</dbReference>
<evidence type="ECO:0000313" key="5">
    <source>
        <dbReference type="EMBL" id="KAA6300855.1"/>
    </source>
</evidence>
<dbReference type="InterPro" id="IPR028584">
    <property type="entry name" value="Cellobiose_2_epim"/>
</dbReference>
<dbReference type="GO" id="GO:0005975">
    <property type="term" value="P:carbohydrate metabolic process"/>
    <property type="evidence" value="ECO:0007669"/>
    <property type="project" value="InterPro"/>
</dbReference>
<evidence type="ECO:0000256" key="4">
    <source>
        <dbReference type="HAMAP-Rule" id="MF_00929"/>
    </source>
</evidence>
<dbReference type="Proteomes" id="UP000324575">
    <property type="component" value="Unassembled WGS sequence"/>
</dbReference>
<reference evidence="6 7" key="1">
    <citation type="submission" date="2019-03" db="EMBL/GenBank/DDBJ databases">
        <title>Single cell metagenomics reveals metabolic interactions within the superorganism composed of flagellate Streblomastix strix and complex community of Bacteroidetes bacteria on its surface.</title>
        <authorList>
            <person name="Treitli S.C."/>
            <person name="Kolisko M."/>
            <person name="Husnik F."/>
            <person name="Keeling P."/>
            <person name="Hampl V."/>
        </authorList>
    </citation>
    <scope>NUCLEOTIDE SEQUENCE [LARGE SCALE GENOMIC DNA]</scope>
    <source>
        <strain evidence="6">St1</strain>
    </source>
</reference>
<comment type="caution">
    <text evidence="6">The sequence shown here is derived from an EMBL/GenBank/DDBJ whole genome shotgun (WGS) entry which is preliminary data.</text>
</comment>
<evidence type="ECO:0000313" key="6">
    <source>
        <dbReference type="EMBL" id="KAA6300860.1"/>
    </source>
</evidence>
<dbReference type="EMBL" id="SNRX01000043">
    <property type="protein sequence ID" value="KAA6300860.1"/>
    <property type="molecule type" value="Genomic_DNA"/>
</dbReference>
<dbReference type="HAMAP" id="MF_00929">
    <property type="entry name" value="Cellobiose_2_epim"/>
    <property type="match status" value="1"/>
</dbReference>
<comment type="function">
    <text evidence="4">Catalyzes the reversible epimerization of cellobiose to 4-O-beta-D-glucopyranosyl-D-mannose (Glc-Man).</text>
</comment>
<sequence>MKYSCMTGLKKVLEDNILAFWINKMQDNENGGFYGRMDGNDVLHPQANKGAVLNARILWTFSAAYRLCHKPEYLDMAERAFNYIIEKFIDPVHGGVYWELDYQGNPVNEKKQTYAQGFALYGFSEFHRATGNDKALEFAKEFFFLLEKCHDNELGGYLEAYTRDWKAIEDVRLSDKDANEKKTMNTHLHVLEPYTNLYRIWQDPQLATAQRRLIAIFTERILDKSTYHLHLFFDEVWNLKSSGISYGHDIEASWLLYEAAEILGDVNLTKKIRQISLNIADAAAEGLQPDGSMIYESSPLPCEEGLDRHWWVQAETVTGMMYAYKNSHDAAYYEYAKQTWQYIQDKLIDRKNGEWHWSRKADGNINYTDDKAGFWKCPYHNSRMCLEILEMQVILP</sequence>
<dbReference type="InterPro" id="IPR010819">
    <property type="entry name" value="AGE/CE"/>
</dbReference>
<proteinExistence type="inferred from homology"/>
<dbReference type="SUPFAM" id="SSF48208">
    <property type="entry name" value="Six-hairpin glycosidases"/>
    <property type="match status" value="1"/>
</dbReference>
<protein>
    <recommendedName>
        <fullName evidence="4">Cellobiose 2-epimerase</fullName>
        <shortName evidence="4">CE</shortName>
        <ecNumber evidence="4">5.1.3.11</ecNumber>
    </recommendedName>
</protein>
<evidence type="ECO:0000256" key="3">
    <source>
        <dbReference type="ARBA" id="ARBA00023235"/>
    </source>
</evidence>
<comment type="similarity">
    <text evidence="4">Belongs to the cellobiose 2-epimerase family.</text>
</comment>
<dbReference type="InterPro" id="IPR012341">
    <property type="entry name" value="6hp_glycosidase-like_sf"/>
</dbReference>
<dbReference type="PANTHER" id="PTHR15108">
    <property type="entry name" value="N-ACYLGLUCOSAMINE-2-EPIMERASE"/>
    <property type="match status" value="1"/>
</dbReference>
<dbReference type="InterPro" id="IPR008928">
    <property type="entry name" value="6-hairpin_glycosidase_sf"/>
</dbReference>
<comment type="similarity">
    <text evidence="2">Belongs to the N-acylglucosamine 2-epimerase family.</text>
</comment>
<keyword evidence="3 4" id="KW-0413">Isomerase</keyword>
<organism evidence="6 7">
    <name type="scientific">Candidatus Ordinivivax streblomastigis</name>
    <dbReference type="NCBI Taxonomy" id="2540710"/>
    <lineage>
        <taxon>Bacteria</taxon>
        <taxon>Pseudomonadati</taxon>
        <taxon>Bacteroidota</taxon>
        <taxon>Bacteroidia</taxon>
        <taxon>Bacteroidales</taxon>
        <taxon>Candidatus Ordinivivax</taxon>
    </lineage>
</organism>
<name>A0A5M8NW08_9BACT</name>
<evidence type="ECO:0000313" key="7">
    <source>
        <dbReference type="Proteomes" id="UP000324575"/>
    </source>
</evidence>
<evidence type="ECO:0000256" key="1">
    <source>
        <dbReference type="ARBA" id="ARBA00001470"/>
    </source>
</evidence>